<proteinExistence type="inferred from homology"/>
<gene>
    <name evidence="5" type="primary">taw2</name>
    <name evidence="7" type="ORF">ENL48_01295</name>
</gene>
<dbReference type="PROSITE" id="PS51684">
    <property type="entry name" value="SAM_MT_TRM5_TYW2"/>
    <property type="match status" value="1"/>
</dbReference>
<keyword evidence="5" id="KW-0963">Cytoplasm</keyword>
<dbReference type="Pfam" id="PF02475">
    <property type="entry name" value="TRM5-TYW2_MTfase"/>
    <property type="match status" value="1"/>
</dbReference>
<dbReference type="PANTHER" id="PTHR23245">
    <property type="entry name" value="TRNA METHYLTRANSFERASE"/>
    <property type="match status" value="1"/>
</dbReference>
<dbReference type="Gene3D" id="3.30.70.2580">
    <property type="match status" value="1"/>
</dbReference>
<dbReference type="SUPFAM" id="SSF53335">
    <property type="entry name" value="S-adenosyl-L-methionine-dependent methyltransferases"/>
    <property type="match status" value="1"/>
</dbReference>
<dbReference type="Pfam" id="PF25133">
    <property type="entry name" value="TYW2_N_2"/>
    <property type="match status" value="1"/>
</dbReference>
<dbReference type="AlphaFoldDB" id="A0A7J3TGE2"/>
<evidence type="ECO:0000256" key="4">
    <source>
        <dbReference type="ARBA" id="ARBA00022694"/>
    </source>
</evidence>
<comment type="subcellular location">
    <subcellularLocation>
        <location evidence="5">Cytoplasm</location>
    </subcellularLocation>
</comment>
<dbReference type="FunFam" id="3.40.50.150:FF:000131">
    <property type="entry name" value="tRNA wybutosine-synthesizing protein 2/3/4"/>
    <property type="match status" value="1"/>
</dbReference>
<feature type="binding site" evidence="5">
    <location>
        <position position="210"/>
    </location>
    <ligand>
        <name>S-adenosyl-L-methionine</name>
        <dbReference type="ChEBI" id="CHEBI:59789"/>
    </ligand>
</feature>
<name>A0A7J3TGE2_9EURY</name>
<evidence type="ECO:0000256" key="2">
    <source>
        <dbReference type="ARBA" id="ARBA00022679"/>
    </source>
</evidence>
<evidence type="ECO:0000256" key="3">
    <source>
        <dbReference type="ARBA" id="ARBA00022691"/>
    </source>
</evidence>
<evidence type="ECO:0000259" key="6">
    <source>
        <dbReference type="PROSITE" id="PS51684"/>
    </source>
</evidence>
<dbReference type="Pfam" id="PF18093">
    <property type="entry name" value="Trm5_N"/>
    <property type="match status" value="1"/>
</dbReference>
<dbReference type="Gene3D" id="3.40.50.150">
    <property type="entry name" value="Vaccinia Virus protein VP39"/>
    <property type="match status" value="1"/>
</dbReference>
<dbReference type="GO" id="GO:0102522">
    <property type="term" value="F:tRNA 4-demethylwyosine alpha-amino-alpha-carboxypropyltransferase activity"/>
    <property type="evidence" value="ECO:0007669"/>
    <property type="project" value="UniProtKB-EC"/>
</dbReference>
<comment type="caution">
    <text evidence="7">The sequence shown here is derived from an EMBL/GenBank/DDBJ whole genome shotgun (WGS) entry which is preliminary data.</text>
</comment>
<keyword evidence="2 5" id="KW-0808">Transferase</keyword>
<dbReference type="EC" id="2.5.1.114" evidence="5"/>
<protein>
    <recommendedName>
        <fullName evidence="5">tRNA(Phe) (4-demethylwyosine(37)-C(7)) aminocarboxypropyltransferase</fullName>
        <ecNumber evidence="5">2.5.1.114</ecNumber>
    </recommendedName>
    <alternativeName>
        <fullName evidence="5">tRNA wyosine derivatives biosynthesis protein Taw2</fullName>
    </alternativeName>
</protein>
<comment type="function">
    <text evidence="5">S-adenosyl-L-methionine-dependent transferase that acts as a component of the wyosine derivatives biosynthesis pathway. Catalyzes the transfer of the alpha-amino-alpha-carboxypropyl (acp) group from S-adenosyl-L-methionine to 4-demethylwyosine (imG-14), forming 7-aminocarboxypropyl-demethylwyosine (wybutosine-86) at position 37 of tRNA(Phe).</text>
</comment>
<feature type="domain" description="SAM-dependent methyltransferase TRM5/TYW2-type" evidence="6">
    <location>
        <begin position="84"/>
        <end position="329"/>
    </location>
</feature>
<dbReference type="GO" id="GO:0030488">
    <property type="term" value="P:tRNA methylation"/>
    <property type="evidence" value="ECO:0007669"/>
    <property type="project" value="TreeGrafter"/>
</dbReference>
<dbReference type="InterPro" id="IPR030382">
    <property type="entry name" value="MeTrfase_TRM5/TYW2"/>
</dbReference>
<evidence type="ECO:0000256" key="1">
    <source>
        <dbReference type="ARBA" id="ARBA00022603"/>
    </source>
</evidence>
<evidence type="ECO:0000313" key="7">
    <source>
        <dbReference type="EMBL" id="HHF47871.1"/>
    </source>
</evidence>
<feature type="binding site" evidence="5">
    <location>
        <position position="163"/>
    </location>
    <ligand>
        <name>S-adenosyl-L-methionine</name>
        <dbReference type="ChEBI" id="CHEBI:59789"/>
    </ligand>
</feature>
<keyword evidence="4 5" id="KW-0819">tRNA processing</keyword>
<organism evidence="7">
    <name type="scientific">Geoglobus ahangari</name>
    <dbReference type="NCBI Taxonomy" id="113653"/>
    <lineage>
        <taxon>Archaea</taxon>
        <taxon>Methanobacteriati</taxon>
        <taxon>Methanobacteriota</taxon>
        <taxon>Archaeoglobi</taxon>
        <taxon>Archaeoglobales</taxon>
        <taxon>Archaeoglobaceae</taxon>
        <taxon>Geoglobus</taxon>
    </lineage>
</organism>
<evidence type="ECO:0000256" key="5">
    <source>
        <dbReference type="HAMAP-Rule" id="MF_01922"/>
    </source>
</evidence>
<dbReference type="CDD" id="cd02440">
    <property type="entry name" value="AdoMet_MTases"/>
    <property type="match status" value="1"/>
</dbReference>
<dbReference type="InterPro" id="IPR056744">
    <property type="entry name" value="TRM5/TYW2-like_N"/>
</dbReference>
<feature type="binding site" evidence="5">
    <location>
        <position position="170"/>
    </location>
    <ligand>
        <name>S-adenosyl-L-methionine</name>
        <dbReference type="ChEBI" id="CHEBI:59789"/>
    </ligand>
</feature>
<comment type="similarity">
    <text evidence="5">Belongs to the class I-like SAM-binding methyltransferase superfamily. TRM5/TYW2 family.</text>
</comment>
<accession>A0A7J3TGE2</accession>
<comment type="catalytic activity">
    <reaction evidence="5">
        <text>4-demethylwyosine(37) in tRNA(Phe) + S-adenosyl-L-methionine = 4-demethyl-7-[(3S)-3-amino-3-carboxypropyl]wyosine(37) in tRNA(Phe) + S-methyl-5'-thioadenosine + H(+)</text>
        <dbReference type="Rhea" id="RHEA:36355"/>
        <dbReference type="Rhea" id="RHEA-COMP:10164"/>
        <dbReference type="Rhea" id="RHEA-COMP:10378"/>
        <dbReference type="ChEBI" id="CHEBI:15378"/>
        <dbReference type="ChEBI" id="CHEBI:17509"/>
        <dbReference type="ChEBI" id="CHEBI:59789"/>
        <dbReference type="ChEBI" id="CHEBI:64315"/>
        <dbReference type="ChEBI" id="CHEBI:73550"/>
        <dbReference type="EC" id="2.5.1.114"/>
    </reaction>
</comment>
<reference evidence="7" key="1">
    <citation type="journal article" date="2020" name="mSystems">
        <title>Genome- and Community-Level Interaction Insights into Carbon Utilization and Element Cycling Functions of Hydrothermarchaeota in Hydrothermal Sediment.</title>
        <authorList>
            <person name="Zhou Z."/>
            <person name="Liu Y."/>
            <person name="Xu W."/>
            <person name="Pan J."/>
            <person name="Luo Z.H."/>
            <person name="Li M."/>
        </authorList>
    </citation>
    <scope>NUCLEOTIDE SEQUENCE [LARGE SCALE GENOMIC DNA]</scope>
    <source>
        <strain evidence="7">SpSt-10</strain>
    </source>
</reference>
<dbReference type="HAMAP" id="MF_01922">
    <property type="entry name" value="TYW2_archaea"/>
    <property type="match status" value="1"/>
</dbReference>
<keyword evidence="3 5" id="KW-0949">S-adenosyl-L-methionine</keyword>
<dbReference type="EMBL" id="DRUC01000023">
    <property type="protein sequence ID" value="HHF47871.1"/>
    <property type="molecule type" value="Genomic_DNA"/>
</dbReference>
<dbReference type="GO" id="GO:0008175">
    <property type="term" value="F:tRNA methyltransferase activity"/>
    <property type="evidence" value="ECO:0007669"/>
    <property type="project" value="TreeGrafter"/>
</dbReference>
<sequence length="331" mass="38152">MKALKVPKPKAEEVRKFAEKIGAKDKSRKIRVEGDYVIIPIKDGFEDKFDFEVVEDKSPVFKGNKSFKEIVEKIAGFYPKYADFKRIGDLAIIKLPKELMEFKYKIAEEIFRNYKVRAIWLDKGKKGMLRKPEMELLIGEGSETIHTENNCKFKLDVTKVMFSLGNQFEKMRVAKLVEDGEIVLDMFAGIGYFSIPVAKHSKAKRIYAIEINWDAYTYLLENIKLNNVKNIIPVLGDSKQVTPEDFADRVIMGHIFAEDFIPTAIKAIRDEGVIHYHESTPVKVIDRPIRRIKYYAEKMGASVEIIGFRKVKNYAPNVYHVVVDAKLRKSC</sequence>
<dbReference type="GO" id="GO:0005737">
    <property type="term" value="C:cytoplasm"/>
    <property type="evidence" value="ECO:0007669"/>
    <property type="project" value="UniProtKB-SubCell"/>
</dbReference>
<keyword evidence="1 7" id="KW-0489">Methyltransferase</keyword>
<dbReference type="InterPro" id="IPR029063">
    <property type="entry name" value="SAM-dependent_MTases_sf"/>
</dbReference>
<dbReference type="InterPro" id="IPR040601">
    <property type="entry name" value="Trm5a/b_N"/>
</dbReference>
<dbReference type="InterPro" id="IPR030867">
    <property type="entry name" value="TYW2_archaea"/>
</dbReference>
<comment type="caution">
    <text evidence="5">Lacks conserved residue(s) required for the propagation of feature annotation.</text>
</comment>
<dbReference type="InterPro" id="IPR056743">
    <property type="entry name" value="TRM5-TYW2-like_MTfase"/>
</dbReference>